<evidence type="ECO:0000313" key="3">
    <source>
        <dbReference type="Proteomes" id="UP000324222"/>
    </source>
</evidence>
<comment type="caution">
    <text evidence="2">The sequence shown here is derived from an EMBL/GenBank/DDBJ whole genome shotgun (WGS) entry which is preliminary data.</text>
</comment>
<dbReference type="AlphaFoldDB" id="A0A5B7F025"/>
<keyword evidence="3" id="KW-1185">Reference proteome</keyword>
<evidence type="ECO:0000313" key="2">
    <source>
        <dbReference type="EMBL" id="MPC37934.1"/>
    </source>
</evidence>
<sequence>MFGTSPRVAALPDYDGRREAGKARTVPPDRGVRRTFVLAFGNRYPEWMPFLTSDRGQDSNPCASEPWNPQSVRGPTAPRRPRTPREHRHTHDSPQAYYHSKFAFSLGHLDVSKAARSLPRRSSPAIEQRRRVHTSWLSGLAVWQHLARAVIYRPTLAG</sequence>
<feature type="compositionally biased region" description="Polar residues" evidence="1">
    <location>
        <begin position="58"/>
        <end position="71"/>
    </location>
</feature>
<accession>A0A5B7F025</accession>
<evidence type="ECO:0000256" key="1">
    <source>
        <dbReference type="SAM" id="MobiDB-lite"/>
    </source>
</evidence>
<feature type="region of interest" description="Disordered" evidence="1">
    <location>
        <begin position="1"/>
        <end position="27"/>
    </location>
</feature>
<gene>
    <name evidence="2" type="ORF">E2C01_031430</name>
</gene>
<feature type="compositionally biased region" description="Basic residues" evidence="1">
    <location>
        <begin position="79"/>
        <end position="90"/>
    </location>
</feature>
<name>A0A5B7F025_PORTR</name>
<reference evidence="2 3" key="1">
    <citation type="submission" date="2019-05" db="EMBL/GenBank/DDBJ databases">
        <title>Another draft genome of Portunus trituberculatus and its Hox gene families provides insights of decapod evolution.</title>
        <authorList>
            <person name="Jeong J.-H."/>
            <person name="Song I."/>
            <person name="Kim S."/>
            <person name="Choi T."/>
            <person name="Kim D."/>
            <person name="Ryu S."/>
            <person name="Kim W."/>
        </authorList>
    </citation>
    <scope>NUCLEOTIDE SEQUENCE [LARGE SCALE GENOMIC DNA]</scope>
    <source>
        <tissue evidence="2">Muscle</tissue>
    </source>
</reference>
<proteinExistence type="predicted"/>
<protein>
    <submittedName>
        <fullName evidence="2">Uncharacterized protein</fullName>
    </submittedName>
</protein>
<feature type="region of interest" description="Disordered" evidence="1">
    <location>
        <begin position="51"/>
        <end position="95"/>
    </location>
</feature>
<dbReference type="EMBL" id="VSRR010003928">
    <property type="protein sequence ID" value="MPC37934.1"/>
    <property type="molecule type" value="Genomic_DNA"/>
</dbReference>
<dbReference type="Proteomes" id="UP000324222">
    <property type="component" value="Unassembled WGS sequence"/>
</dbReference>
<organism evidence="2 3">
    <name type="scientific">Portunus trituberculatus</name>
    <name type="common">Swimming crab</name>
    <name type="synonym">Neptunus trituberculatus</name>
    <dbReference type="NCBI Taxonomy" id="210409"/>
    <lineage>
        <taxon>Eukaryota</taxon>
        <taxon>Metazoa</taxon>
        <taxon>Ecdysozoa</taxon>
        <taxon>Arthropoda</taxon>
        <taxon>Crustacea</taxon>
        <taxon>Multicrustacea</taxon>
        <taxon>Malacostraca</taxon>
        <taxon>Eumalacostraca</taxon>
        <taxon>Eucarida</taxon>
        <taxon>Decapoda</taxon>
        <taxon>Pleocyemata</taxon>
        <taxon>Brachyura</taxon>
        <taxon>Eubrachyura</taxon>
        <taxon>Portunoidea</taxon>
        <taxon>Portunidae</taxon>
        <taxon>Portuninae</taxon>
        <taxon>Portunus</taxon>
    </lineage>
</organism>